<dbReference type="GO" id="GO:0016787">
    <property type="term" value="F:hydrolase activity"/>
    <property type="evidence" value="ECO:0007669"/>
    <property type="project" value="InterPro"/>
</dbReference>
<proteinExistence type="predicted"/>
<dbReference type="Proteomes" id="UP000187486">
    <property type="component" value="Unassembled WGS sequence"/>
</dbReference>
<dbReference type="InterPro" id="IPR013094">
    <property type="entry name" value="AB_hydrolase_3"/>
</dbReference>
<dbReference type="EMBL" id="MQUQ01000014">
    <property type="protein sequence ID" value="OLZ48270.1"/>
    <property type="molecule type" value="Genomic_DNA"/>
</dbReference>
<evidence type="ECO:0000313" key="3">
    <source>
        <dbReference type="Proteomes" id="UP000187486"/>
    </source>
</evidence>
<dbReference type="SUPFAM" id="SSF53474">
    <property type="entry name" value="alpha/beta-Hydrolases"/>
    <property type="match status" value="1"/>
</dbReference>
<dbReference type="STRING" id="76021.BS329_24450"/>
<feature type="domain" description="Alpha/beta hydrolase fold-3" evidence="1">
    <location>
        <begin position="5"/>
        <end position="48"/>
    </location>
</feature>
<organism evidence="2 3">
    <name type="scientific">Amycolatopsis coloradensis</name>
    <dbReference type="NCBI Taxonomy" id="76021"/>
    <lineage>
        <taxon>Bacteria</taxon>
        <taxon>Bacillati</taxon>
        <taxon>Actinomycetota</taxon>
        <taxon>Actinomycetes</taxon>
        <taxon>Pseudonocardiales</taxon>
        <taxon>Pseudonocardiaceae</taxon>
        <taxon>Amycolatopsis</taxon>
    </lineage>
</organism>
<sequence>MLYDEVAGLPASYIATSGFDPLRDEGEAYARKPADAGVPVILRRHPGSCTGSPAGSESIRRRGRHSCTRRACLASTNRN</sequence>
<reference evidence="2 3" key="1">
    <citation type="submission" date="2016-01" db="EMBL/GenBank/DDBJ databases">
        <title>Amycolatopsis coloradensis genome sequencing and assembly.</title>
        <authorList>
            <person name="Mayilraj S."/>
        </authorList>
    </citation>
    <scope>NUCLEOTIDE SEQUENCE [LARGE SCALE GENOMIC DNA]</scope>
    <source>
        <strain evidence="2 3">DSM 44225</strain>
    </source>
</reference>
<dbReference type="Pfam" id="PF07859">
    <property type="entry name" value="Abhydrolase_3"/>
    <property type="match status" value="1"/>
</dbReference>
<dbReference type="Gene3D" id="3.40.50.1820">
    <property type="entry name" value="alpha/beta hydrolase"/>
    <property type="match status" value="1"/>
</dbReference>
<name>A0A1R0KN62_9PSEU</name>
<protein>
    <recommendedName>
        <fullName evidence="1">Alpha/beta hydrolase fold-3 domain-containing protein</fullName>
    </recommendedName>
</protein>
<evidence type="ECO:0000313" key="2">
    <source>
        <dbReference type="EMBL" id="OLZ48270.1"/>
    </source>
</evidence>
<keyword evidence="3" id="KW-1185">Reference proteome</keyword>
<dbReference type="AlphaFoldDB" id="A0A1R0KN62"/>
<dbReference type="InterPro" id="IPR029058">
    <property type="entry name" value="AB_hydrolase_fold"/>
</dbReference>
<evidence type="ECO:0000259" key="1">
    <source>
        <dbReference type="Pfam" id="PF07859"/>
    </source>
</evidence>
<gene>
    <name evidence="2" type="ORF">BS329_24450</name>
</gene>
<accession>A0A1R0KN62</accession>
<comment type="caution">
    <text evidence="2">The sequence shown here is derived from an EMBL/GenBank/DDBJ whole genome shotgun (WGS) entry which is preliminary data.</text>
</comment>